<organism evidence="5 6">
    <name type="scientific">Cyclocybe aegerita</name>
    <name type="common">Black poplar mushroom</name>
    <name type="synonym">Agrocybe aegerita</name>
    <dbReference type="NCBI Taxonomy" id="1973307"/>
    <lineage>
        <taxon>Eukaryota</taxon>
        <taxon>Fungi</taxon>
        <taxon>Dikarya</taxon>
        <taxon>Basidiomycota</taxon>
        <taxon>Agaricomycotina</taxon>
        <taxon>Agaricomycetes</taxon>
        <taxon>Agaricomycetidae</taxon>
        <taxon>Agaricales</taxon>
        <taxon>Agaricineae</taxon>
        <taxon>Bolbitiaceae</taxon>
        <taxon>Cyclocybe</taxon>
    </lineage>
</organism>
<dbReference type="SUPFAM" id="SSF50978">
    <property type="entry name" value="WD40 repeat-like"/>
    <property type="match status" value="1"/>
</dbReference>
<keyword evidence="2" id="KW-0677">Repeat</keyword>
<evidence type="ECO:0000256" key="3">
    <source>
        <dbReference type="PROSITE-ProRule" id="PRU00221"/>
    </source>
</evidence>
<dbReference type="Gene3D" id="2.130.10.10">
    <property type="entry name" value="YVTN repeat-like/Quinoprotein amine dehydrogenase"/>
    <property type="match status" value="2"/>
</dbReference>
<comment type="caution">
    <text evidence="5">The sequence shown here is derived from an EMBL/GenBank/DDBJ whole genome shotgun (WGS) entry which is preliminary data.</text>
</comment>
<dbReference type="InterPro" id="IPR036322">
    <property type="entry name" value="WD40_repeat_dom_sf"/>
</dbReference>
<gene>
    <name evidence="5" type="ORF">AAE3_LOCUS7070</name>
</gene>
<keyword evidence="6" id="KW-1185">Reference proteome</keyword>
<protein>
    <submittedName>
        <fullName evidence="5">Uncharacterized protein</fullName>
    </submittedName>
</protein>
<evidence type="ECO:0000313" key="5">
    <source>
        <dbReference type="EMBL" id="CAA7264739.1"/>
    </source>
</evidence>
<evidence type="ECO:0000313" key="6">
    <source>
        <dbReference type="Proteomes" id="UP000467700"/>
    </source>
</evidence>
<dbReference type="InterPro" id="IPR001680">
    <property type="entry name" value="WD40_rpt"/>
</dbReference>
<dbReference type="Proteomes" id="UP000467700">
    <property type="component" value="Unassembled WGS sequence"/>
</dbReference>
<sequence>MDSLHSSMQTQPPAAQDDSKSPLVVTIEQVLQGHKDEIWNICWSNNGKYLASASKDRTVIIWKKEEADIPTSGWIAQHKLRHSFPAVCLAWSPDDSVLVTSADSMIKFWDTTTGSCTNIVEKSSDTITKLEWLPDGSGFISAGLDGKIIFWNANGTMKECWDTHLKVFKFTISPDLTRLVAVGEQSFVKKDNLGTSKLPEDVTKKRRLYFYQMITYELPTGKILSTIFFEDGLTSIRITKDSRFALINCAPCGLELWDICESRKVEAYAGPKQELTVIGSCFGGEEEKYIISGSEDGQVYIYDRDDGVLLNILSGHGKGCVSTAAVNPSDHELFATCSDDRTVRLWRMTDSFDIIRPSDIHDDDIHDDNSPVDPAEDSWVSVDALDCA</sequence>
<accession>A0A8S0VRT6</accession>
<feature type="region of interest" description="Disordered" evidence="4">
    <location>
        <begin position="1"/>
        <end position="21"/>
    </location>
</feature>
<feature type="repeat" description="WD" evidence="3">
    <location>
        <begin position="31"/>
        <end position="72"/>
    </location>
</feature>
<dbReference type="GO" id="GO:0043161">
    <property type="term" value="P:proteasome-mediated ubiquitin-dependent protein catabolic process"/>
    <property type="evidence" value="ECO:0007669"/>
    <property type="project" value="TreeGrafter"/>
</dbReference>
<keyword evidence="1 3" id="KW-0853">WD repeat</keyword>
<feature type="compositionally biased region" description="Polar residues" evidence="4">
    <location>
        <begin position="1"/>
        <end position="13"/>
    </location>
</feature>
<dbReference type="PANTHER" id="PTHR22838">
    <property type="entry name" value="WD REPEAT PROTEIN 26-RELATED"/>
    <property type="match status" value="1"/>
</dbReference>
<name>A0A8S0VRT6_CYCAE</name>
<reference evidence="5 6" key="1">
    <citation type="submission" date="2020-01" db="EMBL/GenBank/DDBJ databases">
        <authorList>
            <person name="Gupta K D."/>
        </authorList>
    </citation>
    <scope>NUCLEOTIDE SEQUENCE [LARGE SCALE GENOMIC DNA]</scope>
</reference>
<dbReference type="AlphaFoldDB" id="A0A8S0VRT6"/>
<evidence type="ECO:0000256" key="2">
    <source>
        <dbReference type="ARBA" id="ARBA00022737"/>
    </source>
</evidence>
<evidence type="ECO:0000256" key="4">
    <source>
        <dbReference type="SAM" id="MobiDB-lite"/>
    </source>
</evidence>
<dbReference type="InterPro" id="IPR015943">
    <property type="entry name" value="WD40/YVTN_repeat-like_dom_sf"/>
</dbReference>
<dbReference type="PROSITE" id="PS50082">
    <property type="entry name" value="WD_REPEATS_2"/>
    <property type="match status" value="3"/>
</dbReference>
<dbReference type="EMBL" id="CACVBS010000046">
    <property type="protein sequence ID" value="CAA7264739.1"/>
    <property type="molecule type" value="Genomic_DNA"/>
</dbReference>
<evidence type="ECO:0000256" key="1">
    <source>
        <dbReference type="ARBA" id="ARBA00022574"/>
    </source>
</evidence>
<dbReference type="GO" id="GO:0034657">
    <property type="term" value="C:GID complex"/>
    <property type="evidence" value="ECO:0007669"/>
    <property type="project" value="TreeGrafter"/>
</dbReference>
<dbReference type="OrthoDB" id="972532at2759"/>
<proteinExistence type="predicted"/>
<dbReference type="PROSITE" id="PS50294">
    <property type="entry name" value="WD_REPEATS_REGION"/>
    <property type="match status" value="1"/>
</dbReference>
<dbReference type="Pfam" id="PF00400">
    <property type="entry name" value="WD40"/>
    <property type="match status" value="4"/>
</dbReference>
<feature type="repeat" description="WD" evidence="3">
    <location>
        <begin position="120"/>
        <end position="152"/>
    </location>
</feature>
<dbReference type="PANTHER" id="PTHR22838:SF0">
    <property type="entry name" value="WD REPEAT-CONTAINING PROTEIN 26"/>
    <property type="match status" value="1"/>
</dbReference>
<feature type="repeat" description="WD" evidence="3">
    <location>
        <begin position="79"/>
        <end position="119"/>
    </location>
</feature>
<dbReference type="InterPro" id="IPR051350">
    <property type="entry name" value="WD_repeat-ST_regulator"/>
</dbReference>
<dbReference type="SMART" id="SM00320">
    <property type="entry name" value="WD40"/>
    <property type="match status" value="6"/>
</dbReference>